<comment type="similarity">
    <text evidence="3">Belongs to the polysaccharide deacetylase family.</text>
</comment>
<evidence type="ECO:0000256" key="1">
    <source>
        <dbReference type="ARBA" id="ARBA00003236"/>
    </source>
</evidence>
<accession>A0ABY2WX32</accession>
<evidence type="ECO:0000256" key="5">
    <source>
        <dbReference type="ARBA" id="ARBA00022729"/>
    </source>
</evidence>
<dbReference type="RefSeq" id="WP_138842861.1">
    <property type="nucleotide sequence ID" value="NZ_VCPD01000004.1"/>
</dbReference>
<feature type="domain" description="NodB homology" evidence="7">
    <location>
        <begin position="47"/>
        <end position="226"/>
    </location>
</feature>
<dbReference type="CDD" id="cd10918">
    <property type="entry name" value="CE4_NodB_like_5s_6s"/>
    <property type="match status" value="1"/>
</dbReference>
<evidence type="ECO:0000256" key="6">
    <source>
        <dbReference type="ARBA" id="ARBA00032976"/>
    </source>
</evidence>
<evidence type="ECO:0000313" key="9">
    <source>
        <dbReference type="Proteomes" id="UP001193035"/>
    </source>
</evidence>
<organism evidence="8 9">
    <name type="scientific">Ruegeria sediminis</name>
    <dbReference type="NCBI Taxonomy" id="2583820"/>
    <lineage>
        <taxon>Bacteria</taxon>
        <taxon>Pseudomonadati</taxon>
        <taxon>Pseudomonadota</taxon>
        <taxon>Alphaproteobacteria</taxon>
        <taxon>Rhodobacterales</taxon>
        <taxon>Roseobacteraceae</taxon>
        <taxon>Ruegeria</taxon>
    </lineage>
</organism>
<dbReference type="Pfam" id="PF01522">
    <property type="entry name" value="Polysacc_deac_1"/>
    <property type="match status" value="1"/>
</dbReference>
<dbReference type="SUPFAM" id="SSF88713">
    <property type="entry name" value="Glycoside hydrolase/deacetylase"/>
    <property type="match status" value="1"/>
</dbReference>
<evidence type="ECO:0000313" key="8">
    <source>
        <dbReference type="EMBL" id="TMV07011.1"/>
    </source>
</evidence>
<dbReference type="PANTHER" id="PTHR34216:SF3">
    <property type="entry name" value="POLY-BETA-1,6-N-ACETYL-D-GLUCOSAMINE N-DEACETYLASE"/>
    <property type="match status" value="1"/>
</dbReference>
<name>A0ABY2WX32_9RHOB</name>
<protein>
    <recommendedName>
        <fullName evidence="4">Chitooligosaccharide deacetylase</fullName>
    </recommendedName>
    <alternativeName>
        <fullName evidence="6">Nodulation protein B</fullName>
    </alternativeName>
</protein>
<evidence type="ECO:0000259" key="7">
    <source>
        <dbReference type="PROSITE" id="PS51677"/>
    </source>
</evidence>
<dbReference type="Proteomes" id="UP001193035">
    <property type="component" value="Unassembled WGS sequence"/>
</dbReference>
<evidence type="ECO:0000256" key="4">
    <source>
        <dbReference type="ARBA" id="ARBA00020071"/>
    </source>
</evidence>
<dbReference type="InterPro" id="IPR051398">
    <property type="entry name" value="Polysacch_Deacetylase"/>
</dbReference>
<proteinExistence type="inferred from homology"/>
<dbReference type="InterPro" id="IPR011330">
    <property type="entry name" value="Glyco_hydro/deAcase_b/a-brl"/>
</dbReference>
<dbReference type="Gene3D" id="3.20.20.370">
    <property type="entry name" value="Glycoside hydrolase/deacetylase"/>
    <property type="match status" value="1"/>
</dbReference>
<gene>
    <name evidence="8" type="ORF">FGK63_12920</name>
</gene>
<evidence type="ECO:0000256" key="2">
    <source>
        <dbReference type="ARBA" id="ARBA00004613"/>
    </source>
</evidence>
<dbReference type="InterPro" id="IPR002509">
    <property type="entry name" value="NODB_dom"/>
</dbReference>
<evidence type="ECO:0000256" key="3">
    <source>
        <dbReference type="ARBA" id="ARBA00010973"/>
    </source>
</evidence>
<sequence>MKHLIALNFHGIGPTARILEDGESRYWMSEAQFLSVVDRIAGSPDPKAYVLTFDDGNLSDYEVAVPALLERGLHAIFFILTGRLDKEGSLERRHLTALVEAGMKIGSHGIAHVDWTSLNDDALHRELSLSRDLLQKICGHPVNLAGIPFGRYDARVLRFLRQTGYTASYSSDAGLLRKDAFLRPRTSLRGDMTQAELEAVLAGRMPQIKQLRRAFGMARRRFLPLG</sequence>
<dbReference type="PANTHER" id="PTHR34216">
    <property type="match status" value="1"/>
</dbReference>
<comment type="function">
    <text evidence="1">Is involved in generating a small heat-stable compound (Nod), an acylated oligomer of N-acetylglucosamine, that stimulates mitosis in various plant protoplasts.</text>
</comment>
<dbReference type="EMBL" id="VCPD01000004">
    <property type="protein sequence ID" value="TMV07011.1"/>
    <property type="molecule type" value="Genomic_DNA"/>
</dbReference>
<keyword evidence="9" id="KW-1185">Reference proteome</keyword>
<comment type="caution">
    <text evidence="8">The sequence shown here is derived from an EMBL/GenBank/DDBJ whole genome shotgun (WGS) entry which is preliminary data.</text>
</comment>
<reference evidence="8 9" key="1">
    <citation type="submission" date="2019-05" db="EMBL/GenBank/DDBJ databases">
        <title>Ruegeria sp. nov., isolated from tidal flat.</title>
        <authorList>
            <person name="Kim W."/>
        </authorList>
    </citation>
    <scope>NUCLEOTIDE SEQUENCE [LARGE SCALE GENOMIC DNA]</scope>
    <source>
        <strain evidence="8 9">CAU 1488</strain>
    </source>
</reference>
<keyword evidence="5" id="KW-0732">Signal</keyword>
<comment type="subcellular location">
    <subcellularLocation>
        <location evidence="2">Secreted</location>
    </subcellularLocation>
</comment>
<dbReference type="PROSITE" id="PS51677">
    <property type="entry name" value="NODB"/>
    <property type="match status" value="1"/>
</dbReference>